<protein>
    <submittedName>
        <fullName evidence="1">ATP-utilizing enzyme of the PP-loop superfamily</fullName>
    </submittedName>
</protein>
<dbReference type="PANTHER" id="PTHR43169">
    <property type="entry name" value="EXSB FAMILY PROTEIN"/>
    <property type="match status" value="1"/>
</dbReference>
<evidence type="ECO:0000313" key="1">
    <source>
        <dbReference type="EMBL" id="CAA9578657.1"/>
    </source>
</evidence>
<dbReference type="InterPro" id="IPR052188">
    <property type="entry name" value="Ni-pincer_cofactor_biosynth"/>
</dbReference>
<dbReference type="NCBIfam" id="TIGR00268">
    <property type="entry name" value="ATP-dependent sacrificial sulfur transferase LarE"/>
    <property type="match status" value="1"/>
</dbReference>
<reference evidence="1" key="1">
    <citation type="submission" date="2020-02" db="EMBL/GenBank/DDBJ databases">
        <authorList>
            <person name="Meier V. D."/>
        </authorList>
    </citation>
    <scope>NUCLEOTIDE SEQUENCE</scope>
    <source>
        <strain evidence="1">AVDCRST_MAG59</strain>
    </source>
</reference>
<sequence>MGVEHLVVTTMELSDPRYADNTHQRCFFCKTELYGRLGEVARERGLDVLADGTNADDLGDFRPGIRAGRNLGVRSPLAEVGLGKDDVRALSASLGLRTWDKPAVACLSSRFTYGDPITVEKLRKVATAESALRRLGFRGFRVRHHDDLARIEIPPHEFPAVVARAAEISAAVKTAGYHHVALDLEGYRAGSQNEVLHARLKSGGLRGAGAL</sequence>
<dbReference type="EMBL" id="CADCWF010000326">
    <property type="protein sequence ID" value="CAA9578657.1"/>
    <property type="molecule type" value="Genomic_DNA"/>
</dbReference>
<dbReference type="InterPro" id="IPR014729">
    <property type="entry name" value="Rossmann-like_a/b/a_fold"/>
</dbReference>
<proteinExistence type="predicted"/>
<dbReference type="Gene3D" id="3.40.50.620">
    <property type="entry name" value="HUPs"/>
    <property type="match status" value="1"/>
</dbReference>
<name>A0A6J4VH35_9BACT</name>
<dbReference type="AlphaFoldDB" id="A0A6J4VH35"/>
<accession>A0A6J4VH35</accession>
<dbReference type="GO" id="GO:0016783">
    <property type="term" value="F:sulfurtransferase activity"/>
    <property type="evidence" value="ECO:0007669"/>
    <property type="project" value="InterPro"/>
</dbReference>
<dbReference type="CDD" id="cd01990">
    <property type="entry name" value="LarE-like"/>
    <property type="match status" value="1"/>
</dbReference>
<gene>
    <name evidence="1" type="ORF">AVDCRST_MAG59-4393</name>
</gene>
<dbReference type="SUPFAM" id="SSF52402">
    <property type="entry name" value="Adenine nucleotide alpha hydrolases-like"/>
    <property type="match status" value="1"/>
</dbReference>
<dbReference type="InterPro" id="IPR005232">
    <property type="entry name" value="LarE"/>
</dbReference>
<organism evidence="1">
    <name type="scientific">uncultured Thermomicrobiales bacterium</name>
    <dbReference type="NCBI Taxonomy" id="1645740"/>
    <lineage>
        <taxon>Bacteria</taxon>
        <taxon>Pseudomonadati</taxon>
        <taxon>Thermomicrobiota</taxon>
        <taxon>Thermomicrobia</taxon>
        <taxon>Thermomicrobiales</taxon>
        <taxon>environmental samples</taxon>
    </lineage>
</organism>
<dbReference type="PANTHER" id="PTHR43169:SF2">
    <property type="entry name" value="NAD_GMP SYNTHASE DOMAIN-CONTAINING PROTEIN"/>
    <property type="match status" value="1"/>
</dbReference>